<protein>
    <submittedName>
        <fullName evidence="2">Uncharacterized protein</fullName>
    </submittedName>
</protein>
<comment type="caution">
    <text evidence="2">The sequence shown here is derived from an EMBL/GenBank/DDBJ whole genome shotgun (WGS) entry which is preliminary data.</text>
</comment>
<evidence type="ECO:0000313" key="3">
    <source>
        <dbReference type="Proteomes" id="UP000269945"/>
    </source>
</evidence>
<reference evidence="2 3" key="1">
    <citation type="submission" date="2018-10" db="EMBL/GenBank/DDBJ databases">
        <authorList>
            <person name="Ekblom R."/>
            <person name="Jareborg N."/>
        </authorList>
    </citation>
    <scope>NUCLEOTIDE SEQUENCE [LARGE SCALE GENOMIC DNA]</scope>
    <source>
        <tissue evidence="2">Muscle</tissue>
    </source>
</reference>
<proteinExistence type="predicted"/>
<keyword evidence="3" id="KW-1185">Reference proteome</keyword>
<feature type="compositionally biased region" description="Polar residues" evidence="1">
    <location>
        <begin position="35"/>
        <end position="46"/>
    </location>
</feature>
<evidence type="ECO:0000313" key="2">
    <source>
        <dbReference type="EMBL" id="VCW83967.1"/>
    </source>
</evidence>
<sequence length="162" mass="17312">QTGHSWFLLWPAQKPEKCRKLEDTSQRAKALLTIQGQRKISHTSGPNYAPCHWVQQPSQPTSSAQNHSRPQTHGLKSSDSPNDVSSKSDPGEAAGHATDFSKSPSQKVRVPLGELSENSQVSVPGRHQSLRSNRGASEGQVGTVGISGGLPRGSSHPPKPSV</sequence>
<feature type="region of interest" description="Disordered" evidence="1">
    <location>
        <begin position="35"/>
        <end position="162"/>
    </location>
</feature>
<name>A0A9X9Q024_GULGU</name>
<feature type="non-terminal residue" evidence="2">
    <location>
        <position position="162"/>
    </location>
</feature>
<dbReference type="EMBL" id="CYRY02013273">
    <property type="protein sequence ID" value="VCW83967.1"/>
    <property type="molecule type" value="Genomic_DNA"/>
</dbReference>
<gene>
    <name evidence="2" type="ORF">BN2614_LOCUS2</name>
</gene>
<feature type="compositionally biased region" description="Low complexity" evidence="1">
    <location>
        <begin position="77"/>
        <end position="88"/>
    </location>
</feature>
<dbReference type="AlphaFoldDB" id="A0A9X9Q024"/>
<feature type="compositionally biased region" description="Polar residues" evidence="1">
    <location>
        <begin position="55"/>
        <end position="75"/>
    </location>
</feature>
<evidence type="ECO:0000256" key="1">
    <source>
        <dbReference type="SAM" id="MobiDB-lite"/>
    </source>
</evidence>
<organism evidence="2 3">
    <name type="scientific">Gulo gulo</name>
    <name type="common">Wolverine</name>
    <name type="synonym">Gluton</name>
    <dbReference type="NCBI Taxonomy" id="48420"/>
    <lineage>
        <taxon>Eukaryota</taxon>
        <taxon>Metazoa</taxon>
        <taxon>Chordata</taxon>
        <taxon>Craniata</taxon>
        <taxon>Vertebrata</taxon>
        <taxon>Euteleostomi</taxon>
        <taxon>Mammalia</taxon>
        <taxon>Eutheria</taxon>
        <taxon>Laurasiatheria</taxon>
        <taxon>Carnivora</taxon>
        <taxon>Caniformia</taxon>
        <taxon>Musteloidea</taxon>
        <taxon>Mustelidae</taxon>
        <taxon>Guloninae</taxon>
        <taxon>Gulo</taxon>
    </lineage>
</organism>
<accession>A0A9X9Q024</accession>
<dbReference type="Proteomes" id="UP000269945">
    <property type="component" value="Unassembled WGS sequence"/>
</dbReference>